<organism evidence="7 8">
    <name type="scientific">Paenibacillus agricola</name>
    <dbReference type="NCBI Taxonomy" id="2716264"/>
    <lineage>
        <taxon>Bacteria</taxon>
        <taxon>Bacillati</taxon>
        <taxon>Bacillota</taxon>
        <taxon>Bacilli</taxon>
        <taxon>Bacillales</taxon>
        <taxon>Paenibacillaceae</taxon>
        <taxon>Paenibacillus</taxon>
    </lineage>
</organism>
<dbReference type="SUPFAM" id="SSF51735">
    <property type="entry name" value="NAD(P)-binding Rossmann-fold domains"/>
    <property type="match status" value="1"/>
</dbReference>
<evidence type="ECO:0000256" key="5">
    <source>
        <dbReference type="HAMAP-Rule" id="MF_00956"/>
    </source>
</evidence>
<feature type="binding site" evidence="5">
    <location>
        <position position="188"/>
    </location>
    <ligand>
        <name>substrate</name>
    </ligand>
</feature>
<sequence>MNKSIKIYLAGHRGMVGKSIAKSLQDKGYNNVVGKSSKELDLTNQNDVESFFDLEKPECVILAAARVGGIGANISNPVDFLMDNLLIQSNVIKSAYNHKVRKLVFLGSSCIYPTNSPQPLKEEYLLSGYLEKTNEAYALAKIAGLKACEYYNSQYNVNFISMMPCNLYGKYDNFDLQFSHVVPALLRKIHEAKINNSPIVEVWGSGNQLRELMYVDDMAEATVFLMENYNEKEFINVGTGQEFTIKELVYIIKDIVGYKGEFHFDSSKPEGMQRKVLDVTKINNMGWKHKYDLRQGIEETYKWFLASK</sequence>
<proteinExistence type="inferred from homology"/>
<feature type="active site" description="Proton donor/acceptor" evidence="5">
    <location>
        <position position="137"/>
    </location>
</feature>
<feature type="binding site" evidence="5">
    <location>
        <begin position="106"/>
        <end position="109"/>
    </location>
    <ligand>
        <name>NADP(+)</name>
        <dbReference type="ChEBI" id="CHEBI:58349"/>
    </ligand>
</feature>
<feature type="domain" description="NAD-dependent epimerase/dehydratase" evidence="6">
    <location>
        <begin position="7"/>
        <end position="238"/>
    </location>
</feature>
<reference evidence="7" key="1">
    <citation type="submission" date="2020-03" db="EMBL/GenBank/DDBJ databases">
        <title>Draft sequencing of Paenibacilllus sp. S3N08.</title>
        <authorList>
            <person name="Kim D.-U."/>
        </authorList>
    </citation>
    <scope>NUCLEOTIDE SEQUENCE</scope>
    <source>
        <strain evidence="7">S3N08</strain>
    </source>
</reference>
<dbReference type="Gene3D" id="3.40.50.720">
    <property type="entry name" value="NAD(P)-binding Rossmann-like Domain"/>
    <property type="match status" value="1"/>
</dbReference>
<comment type="caution">
    <text evidence="7">The sequence shown here is derived from an EMBL/GenBank/DDBJ whole genome shotgun (WGS) entry which is preliminary data.</text>
</comment>
<gene>
    <name evidence="5" type="primary">fcl</name>
    <name evidence="7" type="ORF">G9U52_31250</name>
</gene>
<dbReference type="PANTHER" id="PTHR43238:SF1">
    <property type="entry name" value="GDP-L-FUCOSE SYNTHASE"/>
    <property type="match status" value="1"/>
</dbReference>
<keyword evidence="3 5" id="KW-0560">Oxidoreductase</keyword>
<feature type="binding site" evidence="5">
    <location>
        <begin position="11"/>
        <end position="17"/>
    </location>
    <ligand>
        <name>NADP(+)</name>
        <dbReference type="ChEBI" id="CHEBI:58349"/>
    </ligand>
</feature>
<evidence type="ECO:0000256" key="2">
    <source>
        <dbReference type="ARBA" id="ARBA00022857"/>
    </source>
</evidence>
<evidence type="ECO:0000259" key="6">
    <source>
        <dbReference type="Pfam" id="PF01370"/>
    </source>
</evidence>
<feature type="binding site" evidence="5">
    <location>
        <position position="141"/>
    </location>
    <ligand>
        <name>NADP(+)</name>
        <dbReference type="ChEBI" id="CHEBI:58349"/>
    </ligand>
</feature>
<dbReference type="EMBL" id="JAAOIW010000017">
    <property type="protein sequence ID" value="NHN34283.1"/>
    <property type="molecule type" value="Genomic_DNA"/>
</dbReference>
<dbReference type="CDD" id="cd05239">
    <property type="entry name" value="GDP_FS_SDR_e"/>
    <property type="match status" value="1"/>
</dbReference>
<evidence type="ECO:0000256" key="1">
    <source>
        <dbReference type="ARBA" id="ARBA00005959"/>
    </source>
</evidence>
<feature type="binding site" evidence="5">
    <location>
        <position position="180"/>
    </location>
    <ligand>
        <name>NADP(+)</name>
        <dbReference type="ChEBI" id="CHEBI:58349"/>
    </ligand>
</feature>
<comment type="similarity">
    <text evidence="1 5">Belongs to the NAD(P)-dependent epimerase/dehydratase family. Fucose synthase subfamily.</text>
</comment>
<comment type="pathway">
    <text evidence="5">Nucleotide-sugar biosynthesis; GDP-L-fucose biosynthesis via de novo pathway; GDP-L-fucose from GDP-alpha-D-mannose: step 2/2.</text>
</comment>
<feature type="site" description="Important for catalytic activity" evidence="5">
    <location>
        <position position="110"/>
    </location>
</feature>
<comment type="function">
    <text evidence="5">Catalyzes the two-step NADP-dependent conversion of GDP-4-dehydro-6-deoxy-D-mannose to GDP-fucose, involving an epimerase and a reductase reaction.</text>
</comment>
<evidence type="ECO:0000313" key="8">
    <source>
        <dbReference type="Proteomes" id="UP001165962"/>
    </source>
</evidence>
<keyword evidence="2 5" id="KW-0521">NADP</keyword>
<keyword evidence="8" id="KW-1185">Reference proteome</keyword>
<dbReference type="InterPro" id="IPR001509">
    <property type="entry name" value="Epimerase_deHydtase"/>
</dbReference>
<name>A0ABX0JEG4_9BACL</name>
<dbReference type="RefSeq" id="WP_166155068.1">
    <property type="nucleotide sequence ID" value="NZ_JAAOIW010000017.1"/>
</dbReference>
<dbReference type="HAMAP" id="MF_00956">
    <property type="entry name" value="GDP_fucose_synth"/>
    <property type="match status" value="1"/>
</dbReference>
<protein>
    <recommendedName>
        <fullName evidence="5">GDP-L-fucose synthase</fullName>
        <ecNumber evidence="5">1.1.1.271</ecNumber>
    </recommendedName>
    <alternativeName>
        <fullName evidence="5">GDP-4-keto-6-deoxy-D-mannose-3,5-epimerase-4-reductase</fullName>
    </alternativeName>
</protein>
<keyword evidence="5" id="KW-0511">Multifunctional enzyme</keyword>
<dbReference type="Proteomes" id="UP001165962">
    <property type="component" value="Unassembled WGS sequence"/>
</dbReference>
<dbReference type="PANTHER" id="PTHR43238">
    <property type="entry name" value="GDP-L-FUCOSE SYNTHASE"/>
    <property type="match status" value="1"/>
</dbReference>
<evidence type="ECO:0000256" key="4">
    <source>
        <dbReference type="ARBA" id="ARBA00023235"/>
    </source>
</evidence>
<accession>A0ABX0JEG4</accession>
<keyword evidence="4 5" id="KW-0413">Isomerase</keyword>
<dbReference type="Gene3D" id="3.90.25.10">
    <property type="entry name" value="UDP-galactose 4-epimerase, domain 1"/>
    <property type="match status" value="1"/>
</dbReference>
<evidence type="ECO:0000256" key="3">
    <source>
        <dbReference type="ARBA" id="ARBA00023002"/>
    </source>
</evidence>
<feature type="site" description="Important for catalytic activity" evidence="5">
    <location>
        <position position="108"/>
    </location>
</feature>
<feature type="binding site" evidence="5">
    <location>
        <position position="270"/>
    </location>
    <ligand>
        <name>substrate</name>
    </ligand>
</feature>
<comment type="catalytic activity">
    <reaction evidence="5">
        <text>GDP-beta-L-fucose + NADP(+) = GDP-4-dehydro-alpha-D-rhamnose + NADPH + H(+)</text>
        <dbReference type="Rhea" id="RHEA:18885"/>
        <dbReference type="ChEBI" id="CHEBI:15378"/>
        <dbReference type="ChEBI" id="CHEBI:57273"/>
        <dbReference type="ChEBI" id="CHEBI:57783"/>
        <dbReference type="ChEBI" id="CHEBI:57964"/>
        <dbReference type="ChEBI" id="CHEBI:58349"/>
        <dbReference type="EC" id="1.1.1.271"/>
    </reaction>
</comment>
<feature type="binding site" evidence="5">
    <location>
        <position position="210"/>
    </location>
    <ligand>
        <name>substrate</name>
    </ligand>
</feature>
<dbReference type="InterPro" id="IPR028614">
    <property type="entry name" value="GDP_fucose/colitose_synth"/>
</dbReference>
<feature type="binding site" evidence="5">
    <location>
        <position position="203"/>
    </location>
    <ligand>
        <name>substrate</name>
    </ligand>
</feature>
<feature type="binding site" evidence="5">
    <location>
        <begin position="164"/>
        <end position="167"/>
    </location>
    <ligand>
        <name>NADP(+)</name>
        <dbReference type="ChEBI" id="CHEBI:58349"/>
    </ligand>
</feature>
<dbReference type="Pfam" id="PF01370">
    <property type="entry name" value="Epimerase"/>
    <property type="match status" value="1"/>
</dbReference>
<dbReference type="EC" id="1.1.1.271" evidence="5"/>
<evidence type="ECO:0000313" key="7">
    <source>
        <dbReference type="EMBL" id="NHN34283.1"/>
    </source>
</evidence>
<dbReference type="InterPro" id="IPR036291">
    <property type="entry name" value="NAD(P)-bd_dom_sf"/>
</dbReference>